<sequence length="499" mass="55579">MKRPGKKYFRAAGGMLLAGILAGCGGESTPDKAPEEPGTVRLTWYLCSEGQQRDEAAVEKAAGRYLQEKYHMNLDLDLVMYDFAGYGDKMKMVLASDAEYDICYTSSWSSNYYYYAGKGKYLPLNAYLEGEETLKEMILPEVWEGVTVQGKIYGIPSNQVFFKQNYVTVVKEYADAYGLDMSKVHRLEDLDDFFHKVKADHEEIFPLALSEAGAMGKIQLALGFENLAGEFLPGAISVGDEGLTVVNQYSLDAVKSYYELVHRWAADGIVREDAAMVSNNGLEDMKAGTAIASVNAAFKPGVEAIETSSFGGREVVFATLSDPWMTTESISSSINAVSARSRHPEEAFRLLTLVNTDETLYNLLCFGIEGEHYTVNEDGTVHVLEDGGYHPNADWAFGNQYLAMPREGQDPDIWEQTKEENQKAERSPALGFSFDTSRVNSQIAAVQAVLSQYRVPLDTGMTDPGREYPAFLEKLEEAGSREILEEMERQLRDWTENRP</sequence>
<evidence type="ECO:0000259" key="1">
    <source>
        <dbReference type="Pfam" id="PF12010"/>
    </source>
</evidence>
<proteinExistence type="predicted"/>
<dbReference type="Proteomes" id="UP001600941">
    <property type="component" value="Unassembled WGS sequence"/>
</dbReference>
<protein>
    <submittedName>
        <fullName evidence="2">Extracellular solute-binding protein</fullName>
    </submittedName>
</protein>
<name>A0ABQ0BNA4_9FIRM</name>
<dbReference type="EMBL" id="BAABZQ010000001">
    <property type="protein sequence ID" value="GAA6497917.1"/>
    <property type="molecule type" value="Genomic_DNA"/>
</dbReference>
<dbReference type="Pfam" id="PF12010">
    <property type="entry name" value="DUF3502"/>
    <property type="match status" value="1"/>
</dbReference>
<dbReference type="SUPFAM" id="SSF53850">
    <property type="entry name" value="Periplasmic binding protein-like II"/>
    <property type="match status" value="1"/>
</dbReference>
<gene>
    <name evidence="2" type="ORF">K340107D12_07330</name>
</gene>
<organism evidence="2 3">
    <name type="scientific">Blautia parvula</name>
    <dbReference type="NCBI Taxonomy" id="2877527"/>
    <lineage>
        <taxon>Bacteria</taxon>
        <taxon>Bacillati</taxon>
        <taxon>Bacillota</taxon>
        <taxon>Clostridia</taxon>
        <taxon>Lachnospirales</taxon>
        <taxon>Lachnospiraceae</taxon>
        <taxon>Blautia</taxon>
    </lineage>
</organism>
<evidence type="ECO:0000313" key="3">
    <source>
        <dbReference type="Proteomes" id="UP001600941"/>
    </source>
</evidence>
<comment type="caution">
    <text evidence="2">The sequence shown here is derived from an EMBL/GenBank/DDBJ whole genome shotgun (WGS) entry which is preliminary data.</text>
</comment>
<dbReference type="RefSeq" id="WP_227211443.1">
    <property type="nucleotide sequence ID" value="NZ_BAABZQ010000001.1"/>
</dbReference>
<reference evidence="2 3" key="1">
    <citation type="submission" date="2024-04" db="EMBL/GenBank/DDBJ databases">
        <title>Defined microbial consortia suppress multidrug-resistant proinflammatory Enterobacteriaceae via ecological control.</title>
        <authorList>
            <person name="Furuichi M."/>
            <person name="Kawaguchi T."/>
            <person name="Pust M."/>
            <person name="Yasuma K."/>
            <person name="Plichta D."/>
            <person name="Hasegawa N."/>
            <person name="Ohya T."/>
            <person name="Bhattarai S."/>
            <person name="Sasajima S."/>
            <person name="Aoto Y."/>
            <person name="Tuganbaev T."/>
            <person name="Yaginuma M."/>
            <person name="Ueda M."/>
            <person name="Okahashi N."/>
            <person name="Amafuji K."/>
            <person name="Kiridooshi Y."/>
            <person name="Sugita K."/>
            <person name="Strazar M."/>
            <person name="Skelly A."/>
            <person name="Suda W."/>
            <person name="Hattori M."/>
            <person name="Nakamoto N."/>
            <person name="Caballero S."/>
            <person name="Norman J."/>
            <person name="Olle B."/>
            <person name="Tanoue T."/>
            <person name="Arita M."/>
            <person name="Bucci V."/>
            <person name="Atarashi K."/>
            <person name="Xavier R."/>
            <person name="Honda K."/>
        </authorList>
    </citation>
    <scope>NUCLEOTIDE SEQUENCE [LARGE SCALE GENOMIC DNA]</scope>
    <source>
        <strain evidence="3">k34-0107-D12</strain>
    </source>
</reference>
<keyword evidence="3" id="KW-1185">Reference proteome</keyword>
<evidence type="ECO:0000313" key="2">
    <source>
        <dbReference type="EMBL" id="GAA6497917.1"/>
    </source>
</evidence>
<dbReference type="PROSITE" id="PS51257">
    <property type="entry name" value="PROKAR_LIPOPROTEIN"/>
    <property type="match status" value="1"/>
</dbReference>
<dbReference type="Gene3D" id="3.40.190.10">
    <property type="entry name" value="Periplasmic binding protein-like II"/>
    <property type="match status" value="2"/>
</dbReference>
<accession>A0ABQ0BNA4</accession>
<dbReference type="InterPro" id="IPR022627">
    <property type="entry name" value="DUF3502"/>
</dbReference>
<feature type="domain" description="DUF3502" evidence="1">
    <location>
        <begin position="428"/>
        <end position="495"/>
    </location>
</feature>